<reference evidence="7 8" key="1">
    <citation type="journal article" date="2023" name="Arcadia Sci">
        <title>De novo assembly of a long-read Amblyomma americanum tick genome.</title>
        <authorList>
            <person name="Chou S."/>
            <person name="Poskanzer K.E."/>
            <person name="Rollins M."/>
            <person name="Thuy-Boun P.S."/>
        </authorList>
    </citation>
    <scope>NUCLEOTIDE SEQUENCE [LARGE SCALE GENOMIC DNA]</scope>
    <source>
        <strain evidence="7">F_SG_1</strain>
        <tissue evidence="7">Salivary glands</tissue>
    </source>
</reference>
<dbReference type="SUPFAM" id="SSF57716">
    <property type="entry name" value="Glucocorticoid receptor-like (DNA-binding domain)"/>
    <property type="match status" value="1"/>
</dbReference>
<dbReference type="Proteomes" id="UP001321473">
    <property type="component" value="Unassembled WGS sequence"/>
</dbReference>
<dbReference type="Gene3D" id="1.20.5.4770">
    <property type="match status" value="1"/>
</dbReference>
<dbReference type="InterPro" id="IPR037191">
    <property type="entry name" value="VPS9_dom_sf"/>
</dbReference>
<feature type="domain" description="A20-type" evidence="5">
    <location>
        <begin position="14"/>
        <end position="48"/>
    </location>
</feature>
<evidence type="ECO:0000259" key="6">
    <source>
        <dbReference type="PROSITE" id="PS51205"/>
    </source>
</evidence>
<evidence type="ECO:0000313" key="8">
    <source>
        <dbReference type="Proteomes" id="UP001321473"/>
    </source>
</evidence>
<dbReference type="AlphaFoldDB" id="A0AAQ4DI82"/>
<dbReference type="InterPro" id="IPR041545">
    <property type="entry name" value="DUF5601"/>
</dbReference>
<dbReference type="GO" id="GO:0008270">
    <property type="term" value="F:zinc ion binding"/>
    <property type="evidence" value="ECO:0007669"/>
    <property type="project" value="UniProtKB-KW"/>
</dbReference>
<dbReference type="SMART" id="SM00167">
    <property type="entry name" value="VPS9"/>
    <property type="match status" value="1"/>
</dbReference>
<evidence type="ECO:0000259" key="5">
    <source>
        <dbReference type="PROSITE" id="PS51036"/>
    </source>
</evidence>
<dbReference type="Gene3D" id="1.20.1050.80">
    <property type="entry name" value="VPS9 domain"/>
    <property type="match status" value="1"/>
</dbReference>
<dbReference type="Pfam" id="PF18151">
    <property type="entry name" value="DUF5601"/>
    <property type="match status" value="1"/>
</dbReference>
<dbReference type="SUPFAM" id="SSF109993">
    <property type="entry name" value="VPS9 domain"/>
    <property type="match status" value="1"/>
</dbReference>
<dbReference type="Gene3D" id="1.10.246.120">
    <property type="match status" value="1"/>
</dbReference>
<dbReference type="GO" id="GO:0005085">
    <property type="term" value="F:guanyl-nucleotide exchange factor activity"/>
    <property type="evidence" value="ECO:0007669"/>
    <property type="project" value="InterPro"/>
</dbReference>
<evidence type="ECO:0000256" key="2">
    <source>
        <dbReference type="ARBA" id="ARBA00022771"/>
    </source>
</evidence>
<dbReference type="PANTHER" id="PTHR23101">
    <property type="entry name" value="RAB GDP/GTP EXCHANGE FACTOR"/>
    <property type="match status" value="1"/>
</dbReference>
<dbReference type="GO" id="GO:0003677">
    <property type="term" value="F:DNA binding"/>
    <property type="evidence" value="ECO:0007669"/>
    <property type="project" value="InterPro"/>
</dbReference>
<comment type="caution">
    <text evidence="7">The sequence shown here is derived from an EMBL/GenBank/DDBJ whole genome shotgun (WGS) entry which is preliminary data.</text>
</comment>
<dbReference type="InterPro" id="IPR003123">
    <property type="entry name" value="VPS9"/>
</dbReference>
<evidence type="ECO:0000256" key="4">
    <source>
        <dbReference type="SAM" id="MobiDB-lite"/>
    </source>
</evidence>
<dbReference type="GO" id="GO:0016192">
    <property type="term" value="P:vesicle-mediated transport"/>
    <property type="evidence" value="ECO:0007669"/>
    <property type="project" value="InterPro"/>
</dbReference>
<dbReference type="Pfam" id="PF01754">
    <property type="entry name" value="zf-A20"/>
    <property type="match status" value="1"/>
</dbReference>
<keyword evidence="3" id="KW-0862">Zinc</keyword>
<evidence type="ECO:0000256" key="1">
    <source>
        <dbReference type="ARBA" id="ARBA00022723"/>
    </source>
</evidence>
<dbReference type="EMBL" id="JARKHS020030393">
    <property type="protein sequence ID" value="KAK8762172.1"/>
    <property type="molecule type" value="Genomic_DNA"/>
</dbReference>
<proteinExistence type="predicted"/>
<gene>
    <name evidence="7" type="ORF">V5799_026563</name>
</gene>
<dbReference type="Pfam" id="PF02204">
    <property type="entry name" value="VPS9"/>
    <property type="match status" value="1"/>
</dbReference>
<keyword evidence="8" id="KW-1185">Reference proteome</keyword>
<dbReference type="GO" id="GO:0005829">
    <property type="term" value="C:cytosol"/>
    <property type="evidence" value="ECO:0007669"/>
    <property type="project" value="TreeGrafter"/>
</dbReference>
<name>A0AAQ4DI82_AMBAM</name>
<feature type="region of interest" description="Disordered" evidence="4">
    <location>
        <begin position="50"/>
        <end position="89"/>
    </location>
</feature>
<feature type="domain" description="VPS9" evidence="6">
    <location>
        <begin position="237"/>
        <end position="382"/>
    </location>
</feature>
<evidence type="ECO:0008006" key="9">
    <source>
        <dbReference type="Google" id="ProtNLM"/>
    </source>
</evidence>
<dbReference type="SMART" id="SM00259">
    <property type="entry name" value="ZnF_A20"/>
    <property type="match status" value="1"/>
</dbReference>
<dbReference type="PANTHER" id="PTHR23101:SF122">
    <property type="entry name" value="RABAPTIN-5-ASSOCIATED EXCHANGE FACTOR FOR RAB5"/>
    <property type="match status" value="1"/>
</dbReference>
<dbReference type="PROSITE" id="PS51205">
    <property type="entry name" value="VPS9"/>
    <property type="match status" value="1"/>
</dbReference>
<evidence type="ECO:0000313" key="7">
    <source>
        <dbReference type="EMBL" id="KAK8762172.1"/>
    </source>
</evidence>
<dbReference type="InterPro" id="IPR045046">
    <property type="entry name" value="Vps9-like"/>
</dbReference>
<organism evidence="7 8">
    <name type="scientific">Amblyomma americanum</name>
    <name type="common">Lone star tick</name>
    <dbReference type="NCBI Taxonomy" id="6943"/>
    <lineage>
        <taxon>Eukaryota</taxon>
        <taxon>Metazoa</taxon>
        <taxon>Ecdysozoa</taxon>
        <taxon>Arthropoda</taxon>
        <taxon>Chelicerata</taxon>
        <taxon>Arachnida</taxon>
        <taxon>Acari</taxon>
        <taxon>Parasitiformes</taxon>
        <taxon>Ixodida</taxon>
        <taxon>Ixodoidea</taxon>
        <taxon>Ixodidae</taxon>
        <taxon>Amblyomminae</taxon>
        <taxon>Amblyomma</taxon>
    </lineage>
</organism>
<keyword evidence="2" id="KW-0863">Zinc-finger</keyword>
<sequence>MAESKKLGSLLLEMNRDLKCRQGCSFYGNPEWDGYCSQCYKELKAAQAAAASPASPLGTQPARRLSRSASESPEGYPSSASQPGLIEPSPFSRFAEKKRQHAEKRTKTLRSIIRRSNTVKESVSSRDLQLSSLESNPATKELKDFLRGLKESAACDVIRQVKAAVDRIHKMSRDQSIDELSSLVQDFYQKMHERFETHAHYQGLEPDEVERLMDLTENYLMSLTYKSIFEFISTADEEKDLAIQRRIRSLSWVAARHLELELDDRQPPVRDVVDRAITHIIELDSRHSPREKLACVVRCSQQLFEALRMGPQGPRPASADEFLPAMVYVVLRANPPLLHSNIKYVTRFSAPSRLLSGEAGYYFTNLCCAVSFIENLTAESLNLPAEEFERYVTGEAVPPGGYDQGASEGLRLMYSNLALLSDMRQRQERLAEGTKLLRGRINEFRETVSREVEQALAQAPLTPSGYKVPADLDVRYVPAFLRDVVLRELHEEDGLLLQLDTPPPAPLAQVASTDPSATAPLEDVQRRECGCEGTASGAASAAASSCGATLRCASRRGHGPSVGRRSFSLRRHSSMQQGSRGRRRRLGMCLDCATTNYLCLTATDSACPSARQTSATKLRNMAVCVLVKRRSLGTTVFTEDDKGMFYRLPDL</sequence>
<dbReference type="GO" id="GO:0031267">
    <property type="term" value="F:small GTPase binding"/>
    <property type="evidence" value="ECO:0007669"/>
    <property type="project" value="TreeGrafter"/>
</dbReference>
<dbReference type="PROSITE" id="PS51036">
    <property type="entry name" value="ZF_A20"/>
    <property type="match status" value="1"/>
</dbReference>
<keyword evidence="1" id="KW-0479">Metal-binding</keyword>
<protein>
    <recommendedName>
        <fullName evidence="9">Vacuolar assembly/sorting protein vps9</fullName>
    </recommendedName>
</protein>
<dbReference type="GO" id="GO:0030139">
    <property type="term" value="C:endocytic vesicle"/>
    <property type="evidence" value="ECO:0007669"/>
    <property type="project" value="TreeGrafter"/>
</dbReference>
<accession>A0AAQ4DI82</accession>
<evidence type="ECO:0000256" key="3">
    <source>
        <dbReference type="ARBA" id="ARBA00022833"/>
    </source>
</evidence>
<dbReference type="InterPro" id="IPR002653">
    <property type="entry name" value="Znf_A20"/>
</dbReference>